<organism evidence="6 7">
    <name type="scientific">Hibiscus trionum</name>
    <name type="common">Flower of an hour</name>
    <dbReference type="NCBI Taxonomy" id="183268"/>
    <lineage>
        <taxon>Eukaryota</taxon>
        <taxon>Viridiplantae</taxon>
        <taxon>Streptophyta</taxon>
        <taxon>Embryophyta</taxon>
        <taxon>Tracheophyta</taxon>
        <taxon>Spermatophyta</taxon>
        <taxon>Magnoliopsida</taxon>
        <taxon>eudicotyledons</taxon>
        <taxon>Gunneridae</taxon>
        <taxon>Pentapetalae</taxon>
        <taxon>rosids</taxon>
        <taxon>malvids</taxon>
        <taxon>Malvales</taxon>
        <taxon>Malvaceae</taxon>
        <taxon>Malvoideae</taxon>
        <taxon>Hibiscus</taxon>
    </lineage>
</organism>
<dbReference type="GO" id="GO:0008270">
    <property type="term" value="F:zinc ion binding"/>
    <property type="evidence" value="ECO:0007669"/>
    <property type="project" value="UniProtKB-KW"/>
</dbReference>
<sequence>MEASPFADIPLNDVGLTPEKVKDEKEGGPAFYCHLCDAQVVYNIARAFLPGLATACIDNTTGDVFTAPASVAAEIRKEMVEYLMQRSETFVAESVVLDDGLEVEASDHPYDIIAYLINEYASTKRNLFSRVSGWLQSDKREDYIDDFAQEMEINGFWSIDKREEIAQTLLKNVDLKNEFHCDMKFYSADELAQHVPTCKYRPRTCQNVGCHARFSASQVEKHDSDCPFKTIPCEQKCSASLMRREMDRHCITVCPMKLVNCPFYSVGCKSALPQCKIEEHSSSDLHIHLLYILQGIHKEASVQVLRKRVEQLQQKYSTKLANIRDVRSLTYKVKDLDAKLGPLKVGATNKVDEAAMTIAKVEFLEANATNKPIETEAIDFEINTIKDTIEAAKS</sequence>
<evidence type="ECO:0000256" key="1">
    <source>
        <dbReference type="ARBA" id="ARBA00022723"/>
    </source>
</evidence>
<dbReference type="Proteomes" id="UP001165190">
    <property type="component" value="Unassembled WGS sequence"/>
</dbReference>
<dbReference type="PANTHER" id="PTHR10131:SF161">
    <property type="entry name" value="F26K24.24 PROTEIN"/>
    <property type="match status" value="1"/>
</dbReference>
<dbReference type="EMBL" id="BSYR01000010">
    <property type="protein sequence ID" value="GMI71139.1"/>
    <property type="molecule type" value="Genomic_DNA"/>
</dbReference>
<keyword evidence="1 4" id="KW-0479">Metal-binding</keyword>
<dbReference type="Gene3D" id="3.30.40.10">
    <property type="entry name" value="Zinc/RING finger domain, C3HC4 (zinc finger)"/>
    <property type="match status" value="2"/>
</dbReference>
<evidence type="ECO:0000256" key="4">
    <source>
        <dbReference type="PROSITE-ProRule" id="PRU00207"/>
    </source>
</evidence>
<evidence type="ECO:0000313" key="7">
    <source>
        <dbReference type="Proteomes" id="UP001165190"/>
    </source>
</evidence>
<dbReference type="PROSITE" id="PS50145">
    <property type="entry name" value="ZF_TRAF"/>
    <property type="match status" value="1"/>
</dbReference>
<reference evidence="6" key="1">
    <citation type="submission" date="2023-05" db="EMBL/GenBank/DDBJ databases">
        <title>Genome and transcriptome analyses reveal genes involved in the formation of fine ridges on petal epidermal cells in Hibiscus trionum.</title>
        <authorList>
            <person name="Koshimizu S."/>
            <person name="Masuda S."/>
            <person name="Ishii T."/>
            <person name="Shirasu K."/>
            <person name="Hoshino A."/>
            <person name="Arita M."/>
        </authorList>
    </citation>
    <scope>NUCLEOTIDE SEQUENCE</scope>
    <source>
        <strain evidence="6">Hamamatsu line</strain>
    </source>
</reference>
<protein>
    <recommendedName>
        <fullName evidence="5">TRAF-type domain-containing protein</fullName>
    </recommendedName>
</protein>
<feature type="zinc finger region" description="TRAF-type" evidence="4">
    <location>
        <begin position="222"/>
        <end position="278"/>
    </location>
</feature>
<comment type="caution">
    <text evidence="6">The sequence shown here is derived from an EMBL/GenBank/DDBJ whole genome shotgun (WGS) entry which is preliminary data.</text>
</comment>
<dbReference type="InterPro" id="IPR013083">
    <property type="entry name" value="Znf_RING/FYVE/PHD"/>
</dbReference>
<accession>A0A9W7H4Z2</accession>
<evidence type="ECO:0000259" key="5">
    <source>
        <dbReference type="PROSITE" id="PS50145"/>
    </source>
</evidence>
<proteinExistence type="predicted"/>
<dbReference type="AlphaFoldDB" id="A0A9W7H4Z2"/>
<evidence type="ECO:0000313" key="6">
    <source>
        <dbReference type="EMBL" id="GMI71139.1"/>
    </source>
</evidence>
<dbReference type="InterPro" id="IPR001293">
    <property type="entry name" value="Znf_TRAF"/>
</dbReference>
<feature type="domain" description="TRAF-type" evidence="5">
    <location>
        <begin position="222"/>
        <end position="278"/>
    </location>
</feature>
<evidence type="ECO:0000256" key="3">
    <source>
        <dbReference type="ARBA" id="ARBA00022833"/>
    </source>
</evidence>
<keyword evidence="7" id="KW-1185">Reference proteome</keyword>
<dbReference type="Pfam" id="PF02176">
    <property type="entry name" value="zf-TRAF"/>
    <property type="match status" value="1"/>
</dbReference>
<gene>
    <name evidence="6" type="ORF">HRI_000783200</name>
</gene>
<name>A0A9W7H4Z2_HIBTR</name>
<keyword evidence="2 4" id="KW-0863">Zinc-finger</keyword>
<evidence type="ECO:0000256" key="2">
    <source>
        <dbReference type="ARBA" id="ARBA00022771"/>
    </source>
</evidence>
<keyword evidence="3 4" id="KW-0862">Zinc</keyword>
<dbReference type="SUPFAM" id="SSF49599">
    <property type="entry name" value="TRAF domain-like"/>
    <property type="match status" value="1"/>
</dbReference>
<dbReference type="OrthoDB" id="1737200at2759"/>
<dbReference type="PANTHER" id="PTHR10131">
    <property type="entry name" value="TNF RECEPTOR ASSOCIATED FACTOR"/>
    <property type="match status" value="1"/>
</dbReference>